<dbReference type="STRING" id="523844.MSTHT_1621"/>
<evidence type="ECO:0000256" key="1">
    <source>
        <dbReference type="ARBA" id="ARBA00004141"/>
    </source>
</evidence>
<dbReference type="InterPro" id="IPR003339">
    <property type="entry name" value="ABC/ECF_trnsptr_transmembrane"/>
</dbReference>
<dbReference type="AlphaFoldDB" id="A0A0E3H928"/>
<keyword evidence="3 5" id="KW-1133">Transmembrane helix</keyword>
<name>A0A0E3H928_METTT</name>
<gene>
    <name evidence="6" type="ORF">MSTHT_1621</name>
</gene>
<dbReference type="CDD" id="cd16914">
    <property type="entry name" value="EcfT"/>
    <property type="match status" value="1"/>
</dbReference>
<organism evidence="6 7">
    <name type="scientific">Methanosarcina thermophila (strain ATCC 43570 / DSM 1825 / OCM 12 / VKM B-1830 / TM-1)</name>
    <dbReference type="NCBI Taxonomy" id="523844"/>
    <lineage>
        <taxon>Archaea</taxon>
        <taxon>Methanobacteriati</taxon>
        <taxon>Methanobacteriota</taxon>
        <taxon>Stenosarchaea group</taxon>
        <taxon>Methanomicrobia</taxon>
        <taxon>Methanosarcinales</taxon>
        <taxon>Methanosarcinaceae</taxon>
        <taxon>Methanosarcina</taxon>
    </lineage>
</organism>
<feature type="transmembrane region" description="Helical" evidence="5">
    <location>
        <begin position="24"/>
        <end position="51"/>
    </location>
</feature>
<evidence type="ECO:0000256" key="3">
    <source>
        <dbReference type="ARBA" id="ARBA00022989"/>
    </source>
</evidence>
<feature type="transmembrane region" description="Helical" evidence="5">
    <location>
        <begin position="146"/>
        <end position="171"/>
    </location>
</feature>
<dbReference type="OrthoDB" id="31170at2157"/>
<feature type="transmembrane region" description="Helical" evidence="5">
    <location>
        <begin position="106"/>
        <end position="126"/>
    </location>
</feature>
<keyword evidence="4 5" id="KW-0472">Membrane</keyword>
<evidence type="ECO:0000256" key="4">
    <source>
        <dbReference type="ARBA" id="ARBA00023136"/>
    </source>
</evidence>
<dbReference type="KEGG" id="mthr:MSTHT_1621"/>
<dbReference type="PATRIC" id="fig|523844.20.peg.2014"/>
<dbReference type="GeneID" id="41603024"/>
<dbReference type="PANTHER" id="PTHR33514">
    <property type="entry name" value="PROTEIN ABCI12, CHLOROPLASTIC"/>
    <property type="match status" value="1"/>
</dbReference>
<dbReference type="HOGENOM" id="CLU_056469_2_2_2"/>
<dbReference type="GO" id="GO:0005886">
    <property type="term" value="C:plasma membrane"/>
    <property type="evidence" value="ECO:0007669"/>
    <property type="project" value="UniProtKB-ARBA"/>
</dbReference>
<accession>A0A0E3H928</accession>
<dbReference type="EMBL" id="CP009501">
    <property type="protein sequence ID" value="AKB13379.1"/>
    <property type="molecule type" value="Genomic_DNA"/>
</dbReference>
<feature type="transmembrane region" description="Helical" evidence="5">
    <location>
        <begin position="63"/>
        <end position="85"/>
    </location>
</feature>
<evidence type="ECO:0000313" key="6">
    <source>
        <dbReference type="EMBL" id="AKB13379.1"/>
    </source>
</evidence>
<dbReference type="Pfam" id="PF02361">
    <property type="entry name" value="CbiQ"/>
    <property type="match status" value="1"/>
</dbReference>
<comment type="subcellular location">
    <subcellularLocation>
        <location evidence="1">Membrane</location>
        <topology evidence="1">Multi-pass membrane protein</topology>
    </subcellularLocation>
</comment>
<sequence length="257" mass="28749">MQEPVFSYVPGVSFLHRLDPRTKIAAVMLLGILTFRVENFAGIAALFAFFFALASLSGLPMKIFFRAVRPMMLFIIFIFLAQLFFTDGKSLASYWILQPTLEGLETGLKLAARFVLLLLFAALLTASTDPSAITCGIERMLRPLPLRWLGITSFELATMMNISIAFLPLLFERAERTKAAQAARGMDSVKNPLRSVPALAIPLLRGVIRDAEELALAMESRGYQGSRRTSMHELSMQKDDWKALSVLTVFFIFVLFL</sequence>
<evidence type="ECO:0000256" key="5">
    <source>
        <dbReference type="SAM" id="Phobius"/>
    </source>
</evidence>
<dbReference type="RefSeq" id="WP_048167414.1">
    <property type="nucleotide sequence ID" value="NZ_CP009501.1"/>
</dbReference>
<reference evidence="6 7" key="1">
    <citation type="submission" date="2014-07" db="EMBL/GenBank/DDBJ databases">
        <title>Methanogenic archaea and the global carbon cycle.</title>
        <authorList>
            <person name="Henriksen J.R."/>
            <person name="Luke J."/>
            <person name="Reinhart S."/>
            <person name="Benedict M.N."/>
            <person name="Youngblut N.D."/>
            <person name="Metcalf M.E."/>
            <person name="Whitaker R.J."/>
            <person name="Metcalf W.W."/>
        </authorList>
    </citation>
    <scope>NUCLEOTIDE SEQUENCE [LARGE SCALE GENOMIC DNA]</scope>
    <source>
        <strain evidence="7">ATCC 43570 / DSM 1825 / OCM 12 / VKM B-1830 / TM-1</strain>
    </source>
</reference>
<keyword evidence="2 5" id="KW-0812">Transmembrane</keyword>
<evidence type="ECO:0000256" key="2">
    <source>
        <dbReference type="ARBA" id="ARBA00022692"/>
    </source>
</evidence>
<evidence type="ECO:0000313" key="7">
    <source>
        <dbReference type="Proteomes" id="UP000066529"/>
    </source>
</evidence>
<dbReference type="Proteomes" id="UP000066529">
    <property type="component" value="Chromosome"/>
</dbReference>
<proteinExistence type="predicted"/>
<protein>
    <submittedName>
        <fullName evidence="6">Transmembrane component BioN of energizing module of biotin ECF transporter</fullName>
    </submittedName>
</protein>
<dbReference type="PANTHER" id="PTHR33514:SF13">
    <property type="entry name" value="PROTEIN ABCI12, CHLOROPLASTIC"/>
    <property type="match status" value="1"/>
</dbReference>